<keyword evidence="4 7" id="KW-1133">Transmembrane helix</keyword>
<evidence type="ECO:0000313" key="10">
    <source>
        <dbReference type="Proteomes" id="UP001596052"/>
    </source>
</evidence>
<name>A0ABW0KJM1_9BACT</name>
<dbReference type="EMBL" id="JBHSMQ010000001">
    <property type="protein sequence ID" value="MFC5453675.1"/>
    <property type="molecule type" value="Genomic_DNA"/>
</dbReference>
<dbReference type="Proteomes" id="UP001596052">
    <property type="component" value="Unassembled WGS sequence"/>
</dbReference>
<comment type="similarity">
    <text evidence="7">Belongs to the MsrQ family.</text>
</comment>
<comment type="subunit">
    <text evidence="7">Heterodimer of a catalytic subunit (MsrP) and a heme-binding subunit (MsrQ).</text>
</comment>
<dbReference type="InterPro" id="IPR022837">
    <property type="entry name" value="MsrQ-like"/>
</dbReference>
<comment type="function">
    <text evidence="7">Part of the MsrPQ system that repairs oxidized cell envelope proteins containing methionine sulfoxide residues (Met-O), using respiratory chain electrons. Thus protects these proteins from oxidative-stress damage caused by reactive species of oxygen and chlorine. MsrPQ is essential for the maintenance of envelope integrity under bleach stress, rescuing a wide series of structurally unrelated cell envelope proteins from methionine oxidation. MsrQ provides electrons for reduction to the reductase catalytic subunit MsrP, using the quinone pool of the respiratory chain.</text>
</comment>
<dbReference type="PANTHER" id="PTHR36964">
    <property type="entry name" value="PROTEIN-METHIONINE-SULFOXIDE REDUCTASE HEME-BINDING SUBUNIT MSRQ"/>
    <property type="match status" value="1"/>
</dbReference>
<feature type="domain" description="Ferric oxidoreductase" evidence="8">
    <location>
        <begin position="46"/>
        <end position="160"/>
    </location>
</feature>
<dbReference type="PANTHER" id="PTHR36964:SF1">
    <property type="entry name" value="PROTEIN-METHIONINE-SULFOXIDE REDUCTASE HEME-BINDING SUBUNIT MSRQ"/>
    <property type="match status" value="1"/>
</dbReference>
<keyword evidence="3 7" id="KW-0812">Transmembrane</keyword>
<keyword evidence="6 7" id="KW-0472">Membrane</keyword>
<dbReference type="RefSeq" id="WP_377162974.1">
    <property type="nucleotide sequence ID" value="NZ_JBHSMQ010000001.1"/>
</dbReference>
<keyword evidence="7" id="KW-1003">Cell membrane</keyword>
<comment type="cofactor">
    <cofactor evidence="7">
        <name>heme b</name>
        <dbReference type="ChEBI" id="CHEBI:60344"/>
    </cofactor>
    <text evidence="7">Binds 1 heme b (iron(II)-protoporphyrin IX) group per subunit.</text>
</comment>
<keyword evidence="10" id="KW-1185">Reference proteome</keyword>
<evidence type="ECO:0000256" key="1">
    <source>
        <dbReference type="ARBA" id="ARBA00004141"/>
    </source>
</evidence>
<keyword evidence="7" id="KW-0249">Electron transport</keyword>
<feature type="transmembrane region" description="Helical" evidence="7">
    <location>
        <begin position="12"/>
        <end position="29"/>
    </location>
</feature>
<reference evidence="10" key="1">
    <citation type="journal article" date="2019" name="Int. J. Syst. Evol. Microbiol.">
        <title>The Global Catalogue of Microorganisms (GCM) 10K type strain sequencing project: providing services to taxonomists for standard genome sequencing and annotation.</title>
        <authorList>
            <consortium name="The Broad Institute Genomics Platform"/>
            <consortium name="The Broad Institute Genome Sequencing Center for Infectious Disease"/>
            <person name="Wu L."/>
            <person name="Ma J."/>
        </authorList>
    </citation>
    <scope>NUCLEOTIDE SEQUENCE [LARGE SCALE GENOMIC DNA]</scope>
    <source>
        <strain evidence="10">CGMCC 4.1469</strain>
    </source>
</reference>
<organism evidence="9 10">
    <name type="scientific">Prosthecobacter fluviatilis</name>
    <dbReference type="NCBI Taxonomy" id="445931"/>
    <lineage>
        <taxon>Bacteria</taxon>
        <taxon>Pseudomonadati</taxon>
        <taxon>Verrucomicrobiota</taxon>
        <taxon>Verrucomicrobiia</taxon>
        <taxon>Verrucomicrobiales</taxon>
        <taxon>Verrucomicrobiaceae</taxon>
        <taxon>Prosthecobacter</taxon>
    </lineage>
</organism>
<dbReference type="InterPro" id="IPR013130">
    <property type="entry name" value="Fe3_Rdtase_TM_dom"/>
</dbReference>
<accession>A0ABW0KJM1</accession>
<feature type="transmembrane region" description="Helical" evidence="7">
    <location>
        <begin position="117"/>
        <end position="137"/>
    </location>
</feature>
<evidence type="ECO:0000256" key="2">
    <source>
        <dbReference type="ARBA" id="ARBA00022448"/>
    </source>
</evidence>
<keyword evidence="5 7" id="KW-0408">Iron</keyword>
<comment type="caution">
    <text evidence="9">The sequence shown here is derived from an EMBL/GenBank/DDBJ whole genome shotgun (WGS) entry which is preliminary data.</text>
</comment>
<keyword evidence="7" id="KW-0479">Metal-binding</keyword>
<keyword evidence="7" id="KW-0288">FMN</keyword>
<feature type="transmembrane region" description="Helical" evidence="7">
    <location>
        <begin position="172"/>
        <end position="191"/>
    </location>
</feature>
<dbReference type="HAMAP" id="MF_01207">
    <property type="entry name" value="MsrQ"/>
    <property type="match status" value="1"/>
</dbReference>
<keyword evidence="7" id="KW-0285">Flavoprotein</keyword>
<gene>
    <name evidence="7" type="primary">msrQ</name>
    <name evidence="9" type="ORF">ACFQDI_02305</name>
</gene>
<keyword evidence="7" id="KW-0349">Heme</keyword>
<evidence type="ECO:0000256" key="6">
    <source>
        <dbReference type="ARBA" id="ARBA00023136"/>
    </source>
</evidence>
<protein>
    <recommendedName>
        <fullName evidence="7">Protein-methionine-sulfoxide reductase heme-binding subunit MsrQ</fullName>
    </recommendedName>
    <alternativeName>
        <fullName evidence="7">Flavocytochrome MsrQ</fullName>
    </alternativeName>
</protein>
<feature type="transmembrane region" description="Helical" evidence="7">
    <location>
        <begin position="41"/>
        <end position="59"/>
    </location>
</feature>
<evidence type="ECO:0000259" key="8">
    <source>
        <dbReference type="Pfam" id="PF01794"/>
    </source>
</evidence>
<evidence type="ECO:0000256" key="4">
    <source>
        <dbReference type="ARBA" id="ARBA00022989"/>
    </source>
</evidence>
<comment type="cofactor">
    <cofactor evidence="7">
        <name>FMN</name>
        <dbReference type="ChEBI" id="CHEBI:58210"/>
    </cofactor>
    <text evidence="7">Binds 1 FMN per subunit.</text>
</comment>
<feature type="transmembrane region" description="Helical" evidence="7">
    <location>
        <begin position="79"/>
        <end position="97"/>
    </location>
</feature>
<proteinExistence type="inferred from homology"/>
<evidence type="ECO:0000256" key="3">
    <source>
        <dbReference type="ARBA" id="ARBA00022692"/>
    </source>
</evidence>
<feature type="transmembrane region" description="Helical" evidence="7">
    <location>
        <begin position="149"/>
        <end position="166"/>
    </location>
</feature>
<evidence type="ECO:0000313" key="9">
    <source>
        <dbReference type="EMBL" id="MFC5453675.1"/>
    </source>
</evidence>
<evidence type="ECO:0000256" key="7">
    <source>
        <dbReference type="HAMAP-Rule" id="MF_01207"/>
    </source>
</evidence>
<keyword evidence="2 7" id="KW-0813">Transport</keyword>
<sequence length="206" mass="23483">MNFSADTRFHRQLFFFNGLLPALLILIDGWRGRLGVNPAEFITRTTGVLTLVFLMLTLLVTPLRKICGWSWLLKQRRLLGLYAFFYGLAHLLTYLAYDRDWQLQTVVGDVYKRPFIALGMFSFLLMVPLAVTSTNAMIKRLGGQRWAQLHRLTYYITIGGVLHYWAIVKSDVTYPLFFAAVLALLLGYRVVEGMKKARGASAPRAS</sequence>
<evidence type="ECO:0000256" key="5">
    <source>
        <dbReference type="ARBA" id="ARBA00023004"/>
    </source>
</evidence>
<dbReference type="Pfam" id="PF01794">
    <property type="entry name" value="Ferric_reduct"/>
    <property type="match status" value="1"/>
</dbReference>
<comment type="subcellular location">
    <subcellularLocation>
        <location evidence="7">Cell membrane</location>
        <topology evidence="7">Multi-pass membrane protein</topology>
    </subcellularLocation>
    <subcellularLocation>
        <location evidence="1">Membrane</location>
        <topology evidence="1">Multi-pass membrane protein</topology>
    </subcellularLocation>
</comment>